<evidence type="ECO:0000313" key="1">
    <source>
        <dbReference type="EMBL" id="ETN75162.1"/>
    </source>
</evidence>
<sequence length="75" mass="8349">MRRIYVWRRALFVGLAARRRRSIPRDTPIAVRETNIERELGLGRVRTGGGATATNSKVPNCACQDVSKAVVGRQL</sequence>
<keyword evidence="2" id="KW-1185">Reference proteome</keyword>
<dbReference type="AlphaFoldDB" id="W2T2F7"/>
<protein>
    <submittedName>
        <fullName evidence="1">Uncharacterized protein</fullName>
    </submittedName>
</protein>
<reference evidence="2" key="1">
    <citation type="journal article" date="2014" name="Nat. Genet.">
        <title>Genome of the human hookworm Necator americanus.</title>
        <authorList>
            <person name="Tang Y.T."/>
            <person name="Gao X."/>
            <person name="Rosa B.A."/>
            <person name="Abubucker S."/>
            <person name="Hallsworth-Pepin K."/>
            <person name="Martin J."/>
            <person name="Tyagi R."/>
            <person name="Heizer E."/>
            <person name="Zhang X."/>
            <person name="Bhonagiri-Palsikar V."/>
            <person name="Minx P."/>
            <person name="Warren W.C."/>
            <person name="Wang Q."/>
            <person name="Zhan B."/>
            <person name="Hotez P.J."/>
            <person name="Sternberg P.W."/>
            <person name="Dougall A."/>
            <person name="Gaze S.T."/>
            <person name="Mulvenna J."/>
            <person name="Sotillo J."/>
            <person name="Ranganathan S."/>
            <person name="Rabelo E.M."/>
            <person name="Wilson R.K."/>
            <person name="Felgner P.L."/>
            <person name="Bethony J."/>
            <person name="Hawdon J.M."/>
            <person name="Gasser R.B."/>
            <person name="Loukas A."/>
            <person name="Mitreva M."/>
        </authorList>
    </citation>
    <scope>NUCLEOTIDE SEQUENCE [LARGE SCALE GENOMIC DNA]</scope>
</reference>
<proteinExistence type="predicted"/>
<dbReference type="KEGG" id="nai:NECAME_00573"/>
<accession>W2T2F7</accession>
<dbReference type="EMBL" id="KI660311">
    <property type="protein sequence ID" value="ETN75162.1"/>
    <property type="molecule type" value="Genomic_DNA"/>
</dbReference>
<organism evidence="1 2">
    <name type="scientific">Necator americanus</name>
    <name type="common">Human hookworm</name>
    <dbReference type="NCBI Taxonomy" id="51031"/>
    <lineage>
        <taxon>Eukaryota</taxon>
        <taxon>Metazoa</taxon>
        <taxon>Ecdysozoa</taxon>
        <taxon>Nematoda</taxon>
        <taxon>Chromadorea</taxon>
        <taxon>Rhabditida</taxon>
        <taxon>Rhabditina</taxon>
        <taxon>Rhabditomorpha</taxon>
        <taxon>Strongyloidea</taxon>
        <taxon>Ancylostomatidae</taxon>
        <taxon>Bunostominae</taxon>
        <taxon>Necator</taxon>
    </lineage>
</organism>
<gene>
    <name evidence="1" type="ORF">NECAME_00573</name>
</gene>
<dbReference type="Proteomes" id="UP000053676">
    <property type="component" value="Unassembled WGS sequence"/>
</dbReference>
<evidence type="ECO:0000313" key="2">
    <source>
        <dbReference type="Proteomes" id="UP000053676"/>
    </source>
</evidence>
<name>W2T2F7_NECAM</name>